<dbReference type="PANTHER" id="PTHR11559">
    <property type="entry name" value="CARBOXYLESTERASE"/>
    <property type="match status" value="1"/>
</dbReference>
<name>A0AAN7Q2C6_9COLE</name>
<sequence>MRGHYMYSYHKRIYSAFEGIPYAKPPIGDLRFEEAQDAQPWDGILEATKLHQCIQKGFTPLTFGDEDCLYVNIYVPRANPIPEENLNVVVHIHGGAFVLGDTKIAGPRYVMDRDIVYVNFNFRLNIFGFLSTGDSALPGNLGLKDQVFALKWVQKNIHFFGGNPNSVTLVGLSSGAACSHLHYFSPLSKGLFHRVMSHSGVAVAPWVVHNKPLEKAVKLGNAVGCRNSSTNELVKCLKTKSALELFQNFELTHIIPGFFVLSLGPVIEESSSTAFLTDYPYELLKKRQIHDVPWLTSITTGEGVMGLTFLNQSVDTLKDNFDYVVPYYLQYYDKVAKYDKDFVTKQIKQFYFKNDEISKQNYINAFGDRTFKVPFEIAVYLQSKVAKSPVYTYVYNYTNSFRSSNWFGLQHEGVDHTEDAMLMYELDMPGSLLVPEKLSDSDVIVKDILLDTIVSFAEDGTPKYKGVSWKPVKDDTEIDYMFINKPDDVTMKAGKEFGAKTFWSSLPLQEFDKIINVKEEL</sequence>
<evidence type="ECO:0000256" key="3">
    <source>
        <dbReference type="ARBA" id="ARBA00022801"/>
    </source>
</evidence>
<dbReference type="PROSITE" id="PS00941">
    <property type="entry name" value="CARBOXYLESTERASE_B_2"/>
    <property type="match status" value="1"/>
</dbReference>
<dbReference type="PROSITE" id="PS00122">
    <property type="entry name" value="CARBOXYLESTERASE_B_1"/>
    <property type="match status" value="1"/>
</dbReference>
<dbReference type="Gene3D" id="3.40.50.1820">
    <property type="entry name" value="alpha/beta hydrolase"/>
    <property type="match status" value="1"/>
</dbReference>
<feature type="domain" description="Carboxylesterase type B" evidence="7">
    <location>
        <begin position="2"/>
        <end position="488"/>
    </location>
</feature>
<dbReference type="Pfam" id="PF00135">
    <property type="entry name" value="COesterase"/>
    <property type="match status" value="1"/>
</dbReference>
<comment type="similarity">
    <text evidence="1 6">Belongs to the type-B carboxylesterase/lipase family.</text>
</comment>
<dbReference type="GO" id="GO:0052689">
    <property type="term" value="F:carboxylic ester hydrolase activity"/>
    <property type="evidence" value="ECO:0007669"/>
    <property type="project" value="UniProtKB-KW"/>
</dbReference>
<evidence type="ECO:0000256" key="2">
    <source>
        <dbReference type="ARBA" id="ARBA00022487"/>
    </source>
</evidence>
<gene>
    <name evidence="8" type="ORF">RN001_009291</name>
</gene>
<accession>A0AAN7Q2C6</accession>
<dbReference type="AlphaFoldDB" id="A0AAN7Q2C6"/>
<evidence type="ECO:0000256" key="1">
    <source>
        <dbReference type="ARBA" id="ARBA00005964"/>
    </source>
</evidence>
<keyword evidence="4" id="KW-1015">Disulfide bond</keyword>
<organism evidence="8 9">
    <name type="scientific">Aquatica leii</name>
    <dbReference type="NCBI Taxonomy" id="1421715"/>
    <lineage>
        <taxon>Eukaryota</taxon>
        <taxon>Metazoa</taxon>
        <taxon>Ecdysozoa</taxon>
        <taxon>Arthropoda</taxon>
        <taxon>Hexapoda</taxon>
        <taxon>Insecta</taxon>
        <taxon>Pterygota</taxon>
        <taxon>Neoptera</taxon>
        <taxon>Endopterygota</taxon>
        <taxon>Coleoptera</taxon>
        <taxon>Polyphaga</taxon>
        <taxon>Elateriformia</taxon>
        <taxon>Elateroidea</taxon>
        <taxon>Lampyridae</taxon>
        <taxon>Luciolinae</taxon>
        <taxon>Aquatica</taxon>
    </lineage>
</organism>
<dbReference type="SUPFAM" id="SSF53474">
    <property type="entry name" value="alpha/beta-Hydrolases"/>
    <property type="match status" value="1"/>
</dbReference>
<dbReference type="InterPro" id="IPR019826">
    <property type="entry name" value="Carboxylesterase_B_AS"/>
</dbReference>
<keyword evidence="2" id="KW-0719">Serine esterase</keyword>
<dbReference type="InterPro" id="IPR019819">
    <property type="entry name" value="Carboxylesterase_B_CS"/>
</dbReference>
<keyword evidence="9" id="KW-1185">Reference proteome</keyword>
<dbReference type="InterPro" id="IPR002018">
    <property type="entry name" value="CarbesteraseB"/>
</dbReference>
<dbReference type="InterPro" id="IPR050309">
    <property type="entry name" value="Type-B_Carboxylest/Lipase"/>
</dbReference>
<keyword evidence="5" id="KW-0325">Glycoprotein</keyword>
<evidence type="ECO:0000313" key="9">
    <source>
        <dbReference type="Proteomes" id="UP001353858"/>
    </source>
</evidence>
<evidence type="ECO:0000256" key="4">
    <source>
        <dbReference type="ARBA" id="ARBA00023157"/>
    </source>
</evidence>
<dbReference type="EC" id="3.1.1.-" evidence="6"/>
<keyword evidence="3 6" id="KW-0378">Hydrolase</keyword>
<dbReference type="EMBL" id="JARPUR010000004">
    <property type="protein sequence ID" value="KAK4876785.1"/>
    <property type="molecule type" value="Genomic_DNA"/>
</dbReference>
<evidence type="ECO:0000313" key="8">
    <source>
        <dbReference type="EMBL" id="KAK4876785.1"/>
    </source>
</evidence>
<dbReference type="Proteomes" id="UP001353858">
    <property type="component" value="Unassembled WGS sequence"/>
</dbReference>
<evidence type="ECO:0000256" key="5">
    <source>
        <dbReference type="ARBA" id="ARBA00023180"/>
    </source>
</evidence>
<comment type="caution">
    <text evidence="8">The sequence shown here is derived from an EMBL/GenBank/DDBJ whole genome shotgun (WGS) entry which is preliminary data.</text>
</comment>
<dbReference type="InterPro" id="IPR029058">
    <property type="entry name" value="AB_hydrolase_fold"/>
</dbReference>
<evidence type="ECO:0000259" key="7">
    <source>
        <dbReference type="Pfam" id="PF00135"/>
    </source>
</evidence>
<proteinExistence type="inferred from homology"/>
<protein>
    <recommendedName>
        <fullName evidence="6">Carboxylic ester hydrolase</fullName>
        <ecNumber evidence="6">3.1.1.-</ecNumber>
    </recommendedName>
</protein>
<reference evidence="9" key="1">
    <citation type="submission" date="2023-01" db="EMBL/GenBank/DDBJ databases">
        <title>Key to firefly adult light organ development and bioluminescence: homeobox transcription factors regulate luciferase expression and transportation to peroxisome.</title>
        <authorList>
            <person name="Fu X."/>
        </authorList>
    </citation>
    <scope>NUCLEOTIDE SEQUENCE [LARGE SCALE GENOMIC DNA]</scope>
</reference>
<evidence type="ECO:0000256" key="6">
    <source>
        <dbReference type="RuleBase" id="RU361235"/>
    </source>
</evidence>